<organism evidence="1">
    <name type="scientific">marine sediment metagenome</name>
    <dbReference type="NCBI Taxonomy" id="412755"/>
    <lineage>
        <taxon>unclassified sequences</taxon>
        <taxon>metagenomes</taxon>
        <taxon>ecological metagenomes</taxon>
    </lineage>
</organism>
<gene>
    <name evidence="1" type="ORF">LCGC14_0607860</name>
</gene>
<dbReference type="EMBL" id="LAZR01000998">
    <property type="protein sequence ID" value="KKN52924.1"/>
    <property type="molecule type" value="Genomic_DNA"/>
</dbReference>
<feature type="non-terminal residue" evidence="1">
    <location>
        <position position="196"/>
    </location>
</feature>
<comment type="caution">
    <text evidence="1">The sequence shown here is derived from an EMBL/GenBank/DDBJ whole genome shotgun (WGS) entry which is preliminary data.</text>
</comment>
<name>A0A0F9RDG1_9ZZZZ</name>
<evidence type="ECO:0000313" key="1">
    <source>
        <dbReference type="EMBL" id="KKN52924.1"/>
    </source>
</evidence>
<proteinExistence type="predicted"/>
<reference evidence="1" key="1">
    <citation type="journal article" date="2015" name="Nature">
        <title>Complex archaea that bridge the gap between prokaryotes and eukaryotes.</title>
        <authorList>
            <person name="Spang A."/>
            <person name="Saw J.H."/>
            <person name="Jorgensen S.L."/>
            <person name="Zaremba-Niedzwiedzka K."/>
            <person name="Martijn J."/>
            <person name="Lind A.E."/>
            <person name="van Eijk R."/>
            <person name="Schleper C."/>
            <person name="Guy L."/>
            <person name="Ettema T.J."/>
        </authorList>
    </citation>
    <scope>NUCLEOTIDE SEQUENCE</scope>
</reference>
<dbReference type="AlphaFoldDB" id="A0A0F9RDG1"/>
<sequence length="196" mass="21184">MTHVYPTSTVIETFVNAAWEDISANVVSSIEAKQGISGTDPTDRVAFIGSCKMVLDNTAGKHTPGGAGALTGWGRGVPLRVTVTYNSIAYNVFWGRVERIDLDSATWGDQNAEIECLDYMNIASKFPLKERALLTSQRIEQAVQALVTGLPIAPQNTDYGVGLSTFPTVFDAIKDSTRAAAEFQKLAISEVGYVYI</sequence>
<protein>
    <submittedName>
        <fullName evidence="1">Uncharacterized protein</fullName>
    </submittedName>
</protein>
<accession>A0A0F9RDG1</accession>